<comment type="caution">
    <text evidence="2">The sequence shown here is derived from an EMBL/GenBank/DDBJ whole genome shotgun (WGS) entry which is preliminary data.</text>
</comment>
<sequence length="297" mass="32836">MINIGGRVFELVLDHKGGWNPEAFRERYSEVLDRYDYVIGDWGYNQLRLKGFFRDNHPKATKDTSISHLVDYLHEYCNFGCAYFVLRRVPGDERSRTAPEEEPVVFTHALPATGETAAGLAGKAAALPGGERLMRWRADQSTGREGRALRIAAERAELEALILQRELREAREQREQQKQQKRQAHKSPGFGQQKPQGQGGGQHGGKRGGASGGRQEPRGGQQSQGAPGKGERHPHQPQGRKPDAARGDAHRGRQPNPRSGDAPRGPRHPKVERAGGEQHRNRRPNAQQAAPAGSGET</sequence>
<feature type="compositionally biased region" description="Low complexity" evidence="1">
    <location>
        <begin position="187"/>
        <end position="196"/>
    </location>
</feature>
<feature type="compositionally biased region" description="Basic and acidic residues" evidence="1">
    <location>
        <begin position="269"/>
        <end position="279"/>
    </location>
</feature>
<dbReference type="Gene3D" id="3.50.4.20">
    <property type="match status" value="1"/>
</dbReference>
<keyword evidence="3" id="KW-1185">Reference proteome</keyword>
<organism evidence="2 3">
    <name type="scientific">Thermobacillus xylanilyticus</name>
    <dbReference type="NCBI Taxonomy" id="76633"/>
    <lineage>
        <taxon>Bacteria</taxon>
        <taxon>Bacillati</taxon>
        <taxon>Bacillota</taxon>
        <taxon>Bacilli</taxon>
        <taxon>Bacillales</taxon>
        <taxon>Paenibacillaceae</taxon>
        <taxon>Thermobacillus</taxon>
    </lineage>
</organism>
<evidence type="ECO:0008006" key="4">
    <source>
        <dbReference type="Google" id="ProtNLM"/>
    </source>
</evidence>
<evidence type="ECO:0000313" key="3">
    <source>
        <dbReference type="Proteomes" id="UP000681526"/>
    </source>
</evidence>
<dbReference type="Proteomes" id="UP000681526">
    <property type="component" value="Unassembled WGS sequence"/>
</dbReference>
<feature type="region of interest" description="Disordered" evidence="1">
    <location>
        <begin position="170"/>
        <end position="297"/>
    </location>
</feature>
<dbReference type="RefSeq" id="WP_213483807.1">
    <property type="nucleotide sequence ID" value="NZ_CAJRAY010000024.1"/>
</dbReference>
<protein>
    <recommendedName>
        <fullName evidence="4">DUF1027 domain-containing protein</fullName>
    </recommendedName>
</protein>
<accession>A0ABM8V201</accession>
<gene>
    <name evidence="2" type="primary">txxe 1249</name>
    <name evidence="2" type="ORF">TXXE_05695</name>
</gene>
<reference evidence="2 3" key="1">
    <citation type="submission" date="2021-04" db="EMBL/GenBank/DDBJ databases">
        <authorList>
            <person name="Rakotoarivonina H."/>
        </authorList>
    </citation>
    <scope>NUCLEOTIDE SEQUENCE [LARGE SCALE GENOMIC DNA]</scope>
    <source>
        <strain evidence="2 3">XE</strain>
    </source>
</reference>
<proteinExistence type="predicted"/>
<feature type="compositionally biased region" description="Basic and acidic residues" evidence="1">
    <location>
        <begin position="229"/>
        <end position="251"/>
    </location>
</feature>
<evidence type="ECO:0000313" key="2">
    <source>
        <dbReference type="EMBL" id="CAG5081985.1"/>
    </source>
</evidence>
<dbReference type="Pfam" id="PF06265">
    <property type="entry name" value="YutD-like"/>
    <property type="match status" value="1"/>
</dbReference>
<feature type="compositionally biased region" description="Gly residues" evidence="1">
    <location>
        <begin position="197"/>
        <end position="212"/>
    </location>
</feature>
<name>A0ABM8V201_THEXY</name>
<dbReference type="InterPro" id="IPR038141">
    <property type="entry name" value="YutD-like_sf"/>
</dbReference>
<dbReference type="EMBL" id="CAJRAY010000024">
    <property type="protein sequence ID" value="CAG5081985.1"/>
    <property type="molecule type" value="Genomic_DNA"/>
</dbReference>
<dbReference type="InterPro" id="IPR009370">
    <property type="entry name" value="YutD-like"/>
</dbReference>
<evidence type="ECO:0000256" key="1">
    <source>
        <dbReference type="SAM" id="MobiDB-lite"/>
    </source>
</evidence>